<dbReference type="Pfam" id="PF13561">
    <property type="entry name" value="adh_short_C2"/>
    <property type="match status" value="1"/>
</dbReference>
<evidence type="ECO:0000256" key="2">
    <source>
        <dbReference type="ARBA" id="ARBA00023002"/>
    </source>
</evidence>
<dbReference type="PRINTS" id="PR00081">
    <property type="entry name" value="GDHRDH"/>
</dbReference>
<comment type="similarity">
    <text evidence="1">Belongs to the short-chain dehydrogenases/reductases (SDR) family.</text>
</comment>
<dbReference type="PANTHER" id="PTHR48107:SF7">
    <property type="entry name" value="RE15974P"/>
    <property type="match status" value="1"/>
</dbReference>
<dbReference type="InterPro" id="IPR002347">
    <property type="entry name" value="SDR_fam"/>
</dbReference>
<evidence type="ECO:0000256" key="1">
    <source>
        <dbReference type="ARBA" id="ARBA00006484"/>
    </source>
</evidence>
<comment type="caution">
    <text evidence="3">The sequence shown here is derived from an EMBL/GenBank/DDBJ whole genome shotgun (WGS) entry which is preliminary data.</text>
</comment>
<accession>A0A4Y9R3H5</accession>
<gene>
    <name evidence="3" type="ORF">E4M00_08705</name>
</gene>
<organism evidence="3 4">
    <name type="scientific">Orlajensenia leifsoniae</name>
    <dbReference type="NCBI Taxonomy" id="2561933"/>
    <lineage>
        <taxon>Bacteria</taxon>
        <taxon>Bacillati</taxon>
        <taxon>Actinomycetota</taxon>
        <taxon>Actinomycetes</taxon>
        <taxon>Micrococcales</taxon>
        <taxon>Microbacteriaceae</taxon>
        <taxon>Orlajensenia</taxon>
    </lineage>
</organism>
<dbReference type="GO" id="GO:0016614">
    <property type="term" value="F:oxidoreductase activity, acting on CH-OH group of donors"/>
    <property type="evidence" value="ECO:0007669"/>
    <property type="project" value="UniProtKB-ARBA"/>
</dbReference>
<sequence>MSKQQRPGVALVTGVGRRRSIGAGLAVGLARDGWDLALNHWTPYDDRIGLERTPDDPEVIADECRALGVEVVLVPGDLSDPATPGRLVEGARRLGPVTGLVLSHCESVDSSILTTDLESWDRHFAVNARATWLLIKAFAEQLPPSVEPGRVGGRIVALTSDHTVHNLPYGASKGALDRIVTAAAVELADRGVRANVINPGPIDTGWMDDAIRASGIAATPAGRLGTPSDTADLVRFLFSNEGSWMNGQVLFSNGGFNAG</sequence>
<proteinExistence type="inferred from homology"/>
<evidence type="ECO:0000313" key="4">
    <source>
        <dbReference type="Proteomes" id="UP000298127"/>
    </source>
</evidence>
<dbReference type="PROSITE" id="PS00061">
    <property type="entry name" value="ADH_SHORT"/>
    <property type="match status" value="1"/>
</dbReference>
<dbReference type="PANTHER" id="PTHR48107">
    <property type="entry name" value="NADPH-DEPENDENT ALDEHYDE REDUCTASE-LIKE PROTEIN, CHLOROPLASTIC-RELATED"/>
    <property type="match status" value="1"/>
</dbReference>
<dbReference type="InterPro" id="IPR020904">
    <property type="entry name" value="Sc_DH/Rdtase_CS"/>
</dbReference>
<dbReference type="Proteomes" id="UP000298127">
    <property type="component" value="Unassembled WGS sequence"/>
</dbReference>
<dbReference type="SUPFAM" id="SSF51735">
    <property type="entry name" value="NAD(P)-binding Rossmann-fold domains"/>
    <property type="match status" value="1"/>
</dbReference>
<protein>
    <submittedName>
        <fullName evidence="3">SDR family oxidoreductase</fullName>
    </submittedName>
</protein>
<dbReference type="AlphaFoldDB" id="A0A4Y9R3H5"/>
<dbReference type="RefSeq" id="WP_135120110.1">
    <property type="nucleotide sequence ID" value="NZ_SPQZ01000003.1"/>
</dbReference>
<keyword evidence="2" id="KW-0560">Oxidoreductase</keyword>
<dbReference type="InterPro" id="IPR036291">
    <property type="entry name" value="NAD(P)-bd_dom_sf"/>
</dbReference>
<reference evidence="3 4" key="1">
    <citation type="journal article" date="2018" name="J. Microbiol.">
        <title>Leifsonia flava sp. nov., a novel actinobacterium isolated from the rhizosphere of Aquilegia viridiflora.</title>
        <authorList>
            <person name="Cai Y."/>
            <person name="Tao W.Z."/>
            <person name="Ma Y.J."/>
            <person name="Cheng J."/>
            <person name="Zhang M.Y."/>
            <person name="Zhang Y.X."/>
        </authorList>
    </citation>
    <scope>NUCLEOTIDE SEQUENCE [LARGE SCALE GENOMIC DNA]</scope>
    <source>
        <strain evidence="3 4">SYP-B2174</strain>
    </source>
</reference>
<dbReference type="Gene3D" id="3.40.50.720">
    <property type="entry name" value="NAD(P)-binding Rossmann-like Domain"/>
    <property type="match status" value="1"/>
</dbReference>
<name>A0A4Y9R3H5_9MICO</name>
<keyword evidence="4" id="KW-1185">Reference proteome</keyword>
<evidence type="ECO:0000313" key="3">
    <source>
        <dbReference type="EMBL" id="TFV98106.1"/>
    </source>
</evidence>
<dbReference type="CDD" id="cd05233">
    <property type="entry name" value="SDR_c"/>
    <property type="match status" value="1"/>
</dbReference>
<dbReference type="EMBL" id="SPQZ01000003">
    <property type="protein sequence ID" value="TFV98106.1"/>
    <property type="molecule type" value="Genomic_DNA"/>
</dbReference>